<evidence type="ECO:0000313" key="2">
    <source>
        <dbReference type="EMBL" id="EIW51180.1"/>
    </source>
</evidence>
<reference evidence="1" key="2">
    <citation type="submission" date="2012-05" db="EMBL/GenBank/DDBJ databases">
        <title>The Paleozoic origin of enzymatic mechanisms for decay of lignin reconstructed using 31 fungal genomes.</title>
        <authorList>
            <consortium name="US DOE Joint Genome Institute (JGI-PGF)"/>
            <person name="Floudas D."/>
            <person name="Binder M."/>
            <person name="Riley R."/>
            <person name="Barry K."/>
            <person name="Blanchette R.A."/>
            <person name="Henrissat B."/>
            <person name="Martinez A.T."/>
            <person name="Otillar R."/>
            <person name="Spatafora J.W."/>
            <person name="Yadav J.S."/>
            <person name="Aerts A."/>
            <person name="Benoit I."/>
            <person name="Boyd A."/>
            <person name="Carlson A."/>
            <person name="Copeland A."/>
            <person name="Coutinho P.M."/>
            <person name="de Vries R.P."/>
            <person name="Ferreira P."/>
            <person name="Findley K."/>
            <person name="Foster B."/>
            <person name="Gaskell J."/>
            <person name="Glotzer D."/>
            <person name="Gorecki P."/>
            <person name="Heitman J."/>
            <person name="Hesse C."/>
            <person name="Hori C."/>
            <person name="Igarashi K."/>
            <person name="Jurgens J.A."/>
            <person name="Kallen N."/>
            <person name="Kersten P."/>
            <person name="Kohler A."/>
            <person name="Kues U."/>
            <person name="Kumar T.K."/>
            <person name="Kuo A."/>
            <person name="LaButti K."/>
            <person name="Larrondo L.F."/>
            <person name="Lindquist E."/>
            <person name="Ling A."/>
            <person name="Lombard V."/>
            <person name="Lucas S."/>
            <person name="Lundell T."/>
            <person name="Martin R."/>
            <person name="McLaughlin D.J."/>
            <person name="Morgenstern I."/>
            <person name="Morin E."/>
            <person name="Murat C."/>
            <person name="Nagy L.G."/>
            <person name="Nolan M."/>
            <person name="Ohm R.A."/>
            <person name="Patyshakuliyeva A."/>
            <person name="Rokas A."/>
            <person name="Ruiz-Duenas F.J."/>
            <person name="Sabat G."/>
            <person name="Salamov A."/>
            <person name="Samejima M."/>
            <person name="Schmutz J."/>
            <person name="Slot J.C."/>
            <person name="St Johnn"/>
            <person name="F"/>
            <person name="Stenlid J."/>
            <person name="Sun H."/>
            <person name="Sun S."/>
            <person name="Syed K."/>
            <person name="Tsang A."/>
            <person name="Wiebenga A."/>
            <person name="Young D."/>
            <person name="Pisabarro A."/>
            <person name="Eastwood D.C."/>
            <person name="Martin F."/>
            <person name="Cullen D."/>
            <person name="Grigoriev I.V."/>
            <person name="Hibbett D.S."/>
        </authorList>
    </citation>
    <scope>NUCLEOTIDE SEQUENCE</scope>
    <source>
        <strain evidence="1">FP-101664 SS1</strain>
    </source>
</reference>
<dbReference type="RefSeq" id="XP_008037266.1">
    <property type="nucleotide sequence ID" value="XM_008039075.1"/>
</dbReference>
<dbReference type="EMBL" id="JH711797">
    <property type="protein sequence ID" value="EIW52093.1"/>
    <property type="molecule type" value="Genomic_DNA"/>
</dbReference>
<proteinExistence type="predicted"/>
<dbReference type="KEGG" id="tvs:TRAVEDRAFT_28840"/>
<dbReference type="KEGG" id="tvs:TRAVEDRAFT_32208"/>
<sequence>MDFPTYHIRTFFCSVLTWHPAIPPHDSGTFYDVPDYSRQRPDYSHYSAMDYLTLCRLCSLTQRYSSLSQRPLDVTCSLLIRLLIVLPSSI</sequence>
<dbReference type="AlphaFoldDB" id="R7S612"/>
<reference evidence="5" key="1">
    <citation type="journal article" date="2012" name="Science">
        <title>The Paleozoic origin of enzymatic lignin decomposition reconstructed from 31 fungal genomes.</title>
        <authorList>
            <person name="Floudas D."/>
            <person name="Binder M."/>
            <person name="Riley R."/>
            <person name="Barry K."/>
            <person name="Blanchette R.A."/>
            <person name="Henrissat B."/>
            <person name="Martinez A.T."/>
            <person name="Otillar R."/>
            <person name="Spatafora J.W."/>
            <person name="Yadav J.S."/>
            <person name="Aerts A."/>
            <person name="Benoit I."/>
            <person name="Boyd A."/>
            <person name="Carlson A."/>
            <person name="Copeland A."/>
            <person name="Coutinho P.M."/>
            <person name="de Vries R.P."/>
            <person name="Ferreira P."/>
            <person name="Findley K."/>
            <person name="Foster B."/>
            <person name="Gaskell J."/>
            <person name="Glotzer D."/>
            <person name="Gorecki P."/>
            <person name="Heitman J."/>
            <person name="Hesse C."/>
            <person name="Hori C."/>
            <person name="Igarashi K."/>
            <person name="Jurgens J.A."/>
            <person name="Kallen N."/>
            <person name="Kersten P."/>
            <person name="Kohler A."/>
            <person name="Kuees U."/>
            <person name="Kumar T.K.A."/>
            <person name="Kuo A."/>
            <person name="LaButti K."/>
            <person name="Larrondo L.F."/>
            <person name="Lindquist E."/>
            <person name="Ling A."/>
            <person name="Lombard V."/>
            <person name="Lucas S."/>
            <person name="Lundell T."/>
            <person name="Martin R."/>
            <person name="McLaughlin D.J."/>
            <person name="Morgenstern I."/>
            <person name="Morin E."/>
            <person name="Murat C."/>
            <person name="Nagy L.G."/>
            <person name="Nolan M."/>
            <person name="Ohm R.A."/>
            <person name="Patyshakuliyeva A."/>
            <person name="Rokas A."/>
            <person name="Ruiz-Duenas F.J."/>
            <person name="Sabat G."/>
            <person name="Salamov A."/>
            <person name="Samejima M."/>
            <person name="Schmutz J."/>
            <person name="Slot J.C."/>
            <person name="St John F."/>
            <person name="Stenlid J."/>
            <person name="Sun H."/>
            <person name="Sun S."/>
            <person name="Syed K."/>
            <person name="Tsang A."/>
            <person name="Wiebenga A."/>
            <person name="Young D."/>
            <person name="Pisabarro A."/>
            <person name="Eastwood D.C."/>
            <person name="Martin F."/>
            <person name="Cullen D."/>
            <person name="Grigoriev I.V."/>
            <person name="Hibbett D.S."/>
        </authorList>
    </citation>
    <scope>NUCLEOTIDE SEQUENCE [LARGE SCALE GENOMIC DNA]</scope>
    <source>
        <strain evidence="5">FP-101664</strain>
    </source>
</reference>
<dbReference type="GeneID" id="19413714"/>
<dbReference type="KEGG" id="tvs:TRAVEDRAFT_25294"/>
<dbReference type="RefSeq" id="XP_008037202.1">
    <property type="nucleotide sequence ID" value="XM_008039011.1"/>
</dbReference>
<dbReference type="EMBL" id="JH712045">
    <property type="protein sequence ID" value="EIW51121.1"/>
    <property type="molecule type" value="Genomic_DNA"/>
</dbReference>
<dbReference type="RefSeq" id="XP_008039174.1">
    <property type="nucleotide sequence ID" value="XM_008040983.1"/>
</dbReference>
<dbReference type="GeneID" id="19413728"/>
<dbReference type="RefSeq" id="XP_008045022.1">
    <property type="nucleotide sequence ID" value="XM_008046831.1"/>
</dbReference>
<dbReference type="KEGG" id="tvs:TRAVEDRAFT_29335"/>
<name>R7S612_TRAVS</name>
<dbReference type="KEGG" id="tvs:TRAVEDRAFT_29798"/>
<evidence type="ECO:0000313" key="5">
    <source>
        <dbReference type="Proteomes" id="UP000054317"/>
    </source>
</evidence>
<evidence type="ECO:0000313" key="4">
    <source>
        <dbReference type="EMBL" id="EIW52093.1"/>
    </source>
</evidence>
<keyword evidence="5" id="KW-1185">Reference proteome</keyword>
<dbReference type="GeneID" id="19413723"/>
<dbReference type="Proteomes" id="UP000054317">
    <property type="component" value="Unassembled WGS sequence"/>
</dbReference>
<evidence type="ECO:0000313" key="1">
    <source>
        <dbReference type="EMBL" id="EIW51121.1"/>
    </source>
</evidence>
<dbReference type="RefSeq" id="XP_008045870.1">
    <property type="nucleotide sequence ID" value="XM_008047679.1"/>
</dbReference>
<dbReference type="RefSeq" id="XP_008045994.1">
    <property type="nucleotide sequence ID" value="XM_008047803.1"/>
</dbReference>
<dbReference type="KEGG" id="tvs:TRAVEDRAFT_26287"/>
<dbReference type="EMBL" id="JH711980">
    <property type="protein sequence ID" value="EIW51180.1"/>
    <property type="molecule type" value="Genomic_DNA"/>
</dbReference>
<dbReference type="GeneID" id="19413670"/>
<dbReference type="RefSeq" id="XP_008045935.1">
    <property type="nucleotide sequence ID" value="XM_008047744.1"/>
</dbReference>
<dbReference type="RefSeq" id="XP_008031788.1">
    <property type="nucleotide sequence ID" value="XM_008033597.1"/>
</dbReference>
<organism evidence="1 5">
    <name type="scientific">Trametes versicolor (strain FP-101664)</name>
    <name type="common">White-rot fungus</name>
    <name type="synonym">Coriolus versicolor</name>
    <dbReference type="NCBI Taxonomy" id="717944"/>
    <lineage>
        <taxon>Eukaryota</taxon>
        <taxon>Fungi</taxon>
        <taxon>Dikarya</taxon>
        <taxon>Basidiomycota</taxon>
        <taxon>Agaricomycotina</taxon>
        <taxon>Agaricomycetes</taxon>
        <taxon>Polyporales</taxon>
        <taxon>Polyporaceae</taxon>
        <taxon>Trametes</taxon>
    </lineage>
</organism>
<dbReference type="RefSeq" id="XP_008044685.1">
    <property type="nucleotide sequence ID" value="XM_008046494.1"/>
</dbReference>
<dbReference type="RefSeq" id="XP_008038227.1">
    <property type="nucleotide sequence ID" value="XM_008040036.1"/>
</dbReference>
<protein>
    <submittedName>
        <fullName evidence="1">Uncharacterized protein</fullName>
    </submittedName>
</protein>
<dbReference type="KEGG" id="tvs:TRAVEDRAFT_32149"/>
<evidence type="ECO:0000313" key="3">
    <source>
        <dbReference type="EMBL" id="EIW51247.1"/>
    </source>
</evidence>
<gene>
    <name evidence="4" type="ORF">TRAVEDRAFT_32208</name>
    <name evidence="3" type="ORF">TRAVEDRAFT_32544</name>
    <name evidence="2" type="ORF">TRAVEDRAFT_32642</name>
    <name evidence="1" type="ORF">TRAVEDRAFT_32653</name>
</gene>
<dbReference type="EMBL" id="JH711912">
    <property type="protein sequence ID" value="EIW51247.1"/>
    <property type="molecule type" value="Genomic_DNA"/>
</dbReference>
<dbReference type="KEGG" id="tvs:TRAVEDRAFT_32544"/>
<accession>R7S612</accession>
<dbReference type="RefSeq" id="XP_008033525.1">
    <property type="nucleotide sequence ID" value="XM_008035334.1"/>
</dbReference>
<dbReference type="KEGG" id="tvs:TRAVEDRAFT_32653"/>
<dbReference type="KEGG" id="tvs:TRAVEDRAFT_32642"/>
<dbReference type="KEGG" id="tvs:TRAVEDRAFT_28423"/>